<dbReference type="PROSITE" id="PS51379">
    <property type="entry name" value="4FE4S_FER_2"/>
    <property type="match status" value="1"/>
</dbReference>
<dbReference type="SUPFAM" id="SSF54862">
    <property type="entry name" value="4Fe-4S ferredoxins"/>
    <property type="match status" value="1"/>
</dbReference>
<dbReference type="Gene3D" id="3.30.70.20">
    <property type="match status" value="1"/>
</dbReference>
<dbReference type="InterPro" id="IPR017896">
    <property type="entry name" value="4Fe4S_Fe-S-bd"/>
</dbReference>
<dbReference type="SUPFAM" id="SSF46565">
    <property type="entry name" value="Chaperone J-domain"/>
    <property type="match status" value="1"/>
</dbReference>
<dbReference type="PROSITE" id="PS50076">
    <property type="entry name" value="DNAJ_2"/>
    <property type="match status" value="1"/>
</dbReference>
<proteinExistence type="evidence at transcript level"/>
<dbReference type="EMBL" id="EF085362">
    <property type="protein sequence ID" value="ABK24669.1"/>
    <property type="molecule type" value="mRNA"/>
</dbReference>
<organism evidence="4">
    <name type="scientific">Picea sitchensis</name>
    <name type="common">Sitka spruce</name>
    <name type="synonym">Pinus sitchensis</name>
    <dbReference type="NCBI Taxonomy" id="3332"/>
    <lineage>
        <taxon>Eukaryota</taxon>
        <taxon>Viridiplantae</taxon>
        <taxon>Streptophyta</taxon>
        <taxon>Embryophyta</taxon>
        <taxon>Tracheophyta</taxon>
        <taxon>Spermatophyta</taxon>
        <taxon>Pinopsida</taxon>
        <taxon>Pinidae</taxon>
        <taxon>Conifers I</taxon>
        <taxon>Pinales</taxon>
        <taxon>Pinaceae</taxon>
        <taxon>Picea</taxon>
    </lineage>
</organism>
<feature type="domain" description="4Fe-4S ferredoxin-type" evidence="3">
    <location>
        <begin position="161"/>
        <end position="191"/>
    </location>
</feature>
<dbReference type="InterPro" id="IPR036869">
    <property type="entry name" value="J_dom_sf"/>
</dbReference>
<name>A9NVK8_PICSI</name>
<dbReference type="CDD" id="cd06257">
    <property type="entry name" value="DnaJ"/>
    <property type="match status" value="1"/>
</dbReference>
<evidence type="ECO:0000259" key="3">
    <source>
        <dbReference type="PROSITE" id="PS51379"/>
    </source>
</evidence>
<evidence type="ECO:0000259" key="2">
    <source>
        <dbReference type="PROSITE" id="PS50076"/>
    </source>
</evidence>
<dbReference type="AlphaFoldDB" id="A9NVK8"/>
<evidence type="ECO:0008006" key="5">
    <source>
        <dbReference type="Google" id="ProtNLM"/>
    </source>
</evidence>
<reference evidence="4" key="1">
    <citation type="journal article" date="2008" name="BMC Genomics">
        <title>A conifer genomics resource of 200,000 spruce (Picea spp.) ESTs and 6,464 high-quality, sequence-finished full-length cDNAs for Sitka spruce (Picea sitchensis).</title>
        <authorList>
            <person name="Ralph S.G."/>
            <person name="Chun H.J."/>
            <person name="Kolosova N."/>
            <person name="Cooper D."/>
            <person name="Oddy C."/>
            <person name="Ritland C.E."/>
            <person name="Kirkpatrick R."/>
            <person name="Moore R."/>
            <person name="Barber S."/>
            <person name="Holt R.A."/>
            <person name="Jones S.J."/>
            <person name="Marra M.A."/>
            <person name="Douglas C.J."/>
            <person name="Ritland K."/>
            <person name="Bohlmann J."/>
        </authorList>
    </citation>
    <scope>NUCLEOTIDE SEQUENCE</scope>
    <source>
        <tissue evidence="4">Bark</tissue>
    </source>
</reference>
<evidence type="ECO:0000256" key="1">
    <source>
        <dbReference type="SAM" id="Phobius"/>
    </source>
</evidence>
<keyword evidence="1" id="KW-1133">Transmembrane helix</keyword>
<dbReference type="SMART" id="SM00271">
    <property type="entry name" value="DnaJ"/>
    <property type="match status" value="1"/>
</dbReference>
<dbReference type="PANTHER" id="PTHR45295:SF1">
    <property type="entry name" value="CHAPERONE PROTEIN DNAJ C76, CHLOROPLASTIC"/>
    <property type="match status" value="1"/>
</dbReference>
<feature type="domain" description="J" evidence="2">
    <location>
        <begin position="72"/>
        <end position="135"/>
    </location>
</feature>
<keyword evidence="1" id="KW-0472">Membrane</keyword>
<dbReference type="Gene3D" id="1.10.287.110">
    <property type="entry name" value="DnaJ domain"/>
    <property type="match status" value="1"/>
</dbReference>
<dbReference type="PANTHER" id="PTHR45295">
    <property type="entry name" value="CHAPERONE PROTEIN DNAJ C76, CHLOROPLASTIC"/>
    <property type="match status" value="1"/>
</dbReference>
<dbReference type="InterPro" id="IPR001623">
    <property type="entry name" value="DnaJ_domain"/>
</dbReference>
<keyword evidence="1" id="KW-0812">Transmembrane</keyword>
<evidence type="ECO:0000313" key="4">
    <source>
        <dbReference type="EMBL" id="ABK24669.1"/>
    </source>
</evidence>
<protein>
    <recommendedName>
        <fullName evidence="5">J domain-containing protein</fullName>
    </recommendedName>
</protein>
<accession>A9NVK8</accession>
<feature type="transmembrane region" description="Helical" evidence="1">
    <location>
        <begin position="495"/>
        <end position="518"/>
    </location>
</feature>
<dbReference type="PRINTS" id="PR00625">
    <property type="entry name" value="JDOMAIN"/>
</dbReference>
<dbReference type="Pfam" id="PF13370">
    <property type="entry name" value="Fer4_13"/>
    <property type="match status" value="1"/>
</dbReference>
<dbReference type="Pfam" id="PF00226">
    <property type="entry name" value="DnaJ"/>
    <property type="match status" value="1"/>
</dbReference>
<sequence>MLTMAAATIPYGLAVKIPKSSSAFNYSLPLGRRWSSKSQRQRKQPWRRSSYRRRCRCSALPGGVDFENLGYDLYDLLGVESKAGQDQIRRAYRWLQKKCHPDIAGPDGHHMSILLNHAYSVLSDPNARFAYDQTRVETLDLEGYSGQPLYSKWFGSASEERALFVDEVKCVGCLKCALVAPKTFAIETVYGRARAVGQWADSEDTVEDAIRACPVDCISWVERAKLPALEFLMSKQPRVSVRLNANNSVRARNTNVFAGAERLLQKLRNKKQKASKFEESPAQREARMAAVEQIRTSAGWWWHHVVGKRATEYTNYQRASKGAIVPLNWRKHSTTDAGPDKDSNRPDKYPTIEITKELSEAAARLRSGISTSTSKQRGAFHDEAYWVPLKPKKSSKAASSPAEKNEFGRLFFASLGERQERSIGEEAKEVNMKQRESKKDEDLKKRILSGIPLATSVGAAIIVGFGSGGGEAGGLEKHLAGSLAVQLINSFSLQVFLAATVWYIIGTLVASLIAVFVFSRERL</sequence>